<evidence type="ECO:0000256" key="1">
    <source>
        <dbReference type="SAM" id="SignalP"/>
    </source>
</evidence>
<proteinExistence type="predicted"/>
<feature type="signal peptide" evidence="1">
    <location>
        <begin position="1"/>
        <end position="29"/>
    </location>
</feature>
<evidence type="ECO:0000313" key="2">
    <source>
        <dbReference type="EMBL" id="GAA3923949.1"/>
    </source>
</evidence>
<evidence type="ECO:0000313" key="3">
    <source>
        <dbReference type="Proteomes" id="UP001501727"/>
    </source>
</evidence>
<feature type="chain" id="PRO_5046104290" evidence="1">
    <location>
        <begin position="30"/>
        <end position="261"/>
    </location>
</feature>
<reference evidence="3" key="1">
    <citation type="journal article" date="2019" name="Int. J. Syst. Evol. Microbiol.">
        <title>The Global Catalogue of Microorganisms (GCM) 10K type strain sequencing project: providing services to taxonomists for standard genome sequencing and annotation.</title>
        <authorList>
            <consortium name="The Broad Institute Genomics Platform"/>
            <consortium name="The Broad Institute Genome Sequencing Center for Infectious Disease"/>
            <person name="Wu L."/>
            <person name="Ma J."/>
        </authorList>
    </citation>
    <scope>NUCLEOTIDE SEQUENCE [LARGE SCALE GENOMIC DNA]</scope>
    <source>
        <strain evidence="3">JCM 16916</strain>
    </source>
</reference>
<protein>
    <submittedName>
        <fullName evidence="2">Uncharacterized protein</fullName>
    </submittedName>
</protein>
<organism evidence="2 3">
    <name type="scientific">Luteimonas lutimaris</name>
    <dbReference type="NCBI Taxonomy" id="698645"/>
    <lineage>
        <taxon>Bacteria</taxon>
        <taxon>Pseudomonadati</taxon>
        <taxon>Pseudomonadota</taxon>
        <taxon>Gammaproteobacteria</taxon>
        <taxon>Lysobacterales</taxon>
        <taxon>Lysobacteraceae</taxon>
        <taxon>Luteimonas</taxon>
    </lineage>
</organism>
<name>A0ABP7MLK3_9GAMM</name>
<keyword evidence="3" id="KW-1185">Reference proteome</keyword>
<keyword evidence="1" id="KW-0732">Signal</keyword>
<comment type="caution">
    <text evidence="2">The sequence shown here is derived from an EMBL/GenBank/DDBJ whole genome shotgun (WGS) entry which is preliminary data.</text>
</comment>
<dbReference type="EMBL" id="BAAAZU010000007">
    <property type="protein sequence ID" value="GAA3923949.1"/>
    <property type="molecule type" value="Genomic_DNA"/>
</dbReference>
<dbReference type="Proteomes" id="UP001501727">
    <property type="component" value="Unassembled WGS sequence"/>
</dbReference>
<gene>
    <name evidence="2" type="ORF">GCM10022229_17320</name>
</gene>
<dbReference type="RefSeq" id="WP_344759587.1">
    <property type="nucleotide sequence ID" value="NZ_BAAAZU010000007.1"/>
</dbReference>
<sequence>MKSALKRNRPAICAALAMLVMALASPATAAEIVPVKKQKFKVSELQDKPGLRVIATSPMTVKLGGIYGVMGYRWVLEEGTYKDLRTAVVDGREVAFVPVRETGGDGGGVAGGTGSLGACYTPAGNFILLDVNTGDVLERGIWRYEVAQSCGGGAKLEWRYKMSKISEPGNVRIVWGQDWIEMDQRAADRQSHTQGLETIAEARLDAGTREDKQKIGTRICRIESGIRYVGYTEAVSPDNGKIQIRVGGCTDFCVTGDGVHC</sequence>
<accession>A0ABP7MLK3</accession>